<dbReference type="EMBL" id="MU394448">
    <property type="protein sequence ID" value="KAI6080389.1"/>
    <property type="molecule type" value="Genomic_DNA"/>
</dbReference>
<comment type="caution">
    <text evidence="1">The sequence shown here is derived from an EMBL/GenBank/DDBJ whole genome shotgun (WGS) entry which is preliminary data.</text>
</comment>
<dbReference type="Proteomes" id="UP001497680">
    <property type="component" value="Unassembled WGS sequence"/>
</dbReference>
<protein>
    <submittedName>
        <fullName evidence="1">Uncharacterized protein</fullName>
    </submittedName>
</protein>
<keyword evidence="2" id="KW-1185">Reference proteome</keyword>
<sequence length="118" mass="12550">MHALPTFTLLTLGALFGTSIANERYKVTWYEDIGCDDFLGTTSDTVDSGCQNIGTSVPALSILADISNGRCGWTITAFAGSDCNGDQHDSTTLIGGQCMRVAPNEEGWKSWSAHANPC</sequence>
<accession>A0ACC0CJ08</accession>
<name>A0ACC0CJ08_9PEZI</name>
<evidence type="ECO:0000313" key="2">
    <source>
        <dbReference type="Proteomes" id="UP001497680"/>
    </source>
</evidence>
<evidence type="ECO:0000313" key="1">
    <source>
        <dbReference type="EMBL" id="KAI6080389.1"/>
    </source>
</evidence>
<reference evidence="1 2" key="1">
    <citation type="journal article" date="2022" name="New Phytol.">
        <title>Ecological generalism drives hyperdiversity of secondary metabolite gene clusters in xylarialean endophytes.</title>
        <authorList>
            <person name="Franco M.E.E."/>
            <person name="Wisecaver J.H."/>
            <person name="Arnold A.E."/>
            <person name="Ju Y.M."/>
            <person name="Slot J.C."/>
            <person name="Ahrendt S."/>
            <person name="Moore L.P."/>
            <person name="Eastman K.E."/>
            <person name="Scott K."/>
            <person name="Konkel Z."/>
            <person name="Mondo S.J."/>
            <person name="Kuo A."/>
            <person name="Hayes R.D."/>
            <person name="Haridas S."/>
            <person name="Andreopoulos B."/>
            <person name="Riley R."/>
            <person name="LaButti K."/>
            <person name="Pangilinan J."/>
            <person name="Lipzen A."/>
            <person name="Amirebrahimi M."/>
            <person name="Yan J."/>
            <person name="Adam C."/>
            <person name="Keymanesh K."/>
            <person name="Ng V."/>
            <person name="Louie K."/>
            <person name="Northen T."/>
            <person name="Drula E."/>
            <person name="Henrissat B."/>
            <person name="Hsieh H.M."/>
            <person name="Youens-Clark K."/>
            <person name="Lutzoni F."/>
            <person name="Miadlikowska J."/>
            <person name="Eastwood D.C."/>
            <person name="Hamelin R.C."/>
            <person name="Grigoriev I.V."/>
            <person name="U'Ren J.M."/>
        </authorList>
    </citation>
    <scope>NUCLEOTIDE SEQUENCE [LARGE SCALE GENOMIC DNA]</scope>
    <source>
        <strain evidence="1 2">ER1909</strain>
    </source>
</reference>
<organism evidence="1 2">
    <name type="scientific">Hypoxylon rubiginosum</name>
    <dbReference type="NCBI Taxonomy" id="110542"/>
    <lineage>
        <taxon>Eukaryota</taxon>
        <taxon>Fungi</taxon>
        <taxon>Dikarya</taxon>
        <taxon>Ascomycota</taxon>
        <taxon>Pezizomycotina</taxon>
        <taxon>Sordariomycetes</taxon>
        <taxon>Xylariomycetidae</taxon>
        <taxon>Xylariales</taxon>
        <taxon>Hypoxylaceae</taxon>
        <taxon>Hypoxylon</taxon>
    </lineage>
</organism>
<gene>
    <name evidence="1" type="ORF">F4821DRAFT_251634</name>
</gene>
<proteinExistence type="predicted"/>